<evidence type="ECO:0000256" key="1">
    <source>
        <dbReference type="ARBA" id="ARBA00004651"/>
    </source>
</evidence>
<comment type="subcellular location">
    <subcellularLocation>
        <location evidence="1 7">Cell membrane</location>
        <topology evidence="1 7">Multi-pass membrane protein</topology>
    </subcellularLocation>
</comment>
<feature type="transmembrane region" description="Helical" evidence="7">
    <location>
        <begin position="12"/>
        <end position="34"/>
    </location>
</feature>
<dbReference type="EMBL" id="WHOD01000013">
    <property type="protein sequence ID" value="NOU92461.1"/>
    <property type="molecule type" value="Genomic_DNA"/>
</dbReference>
<feature type="transmembrane region" description="Helical" evidence="7">
    <location>
        <begin position="124"/>
        <end position="143"/>
    </location>
</feature>
<evidence type="ECO:0000313" key="9">
    <source>
        <dbReference type="EMBL" id="NOU92461.1"/>
    </source>
</evidence>
<dbReference type="SUPFAM" id="SSF161098">
    <property type="entry name" value="MetI-like"/>
    <property type="match status" value="1"/>
</dbReference>
<dbReference type="Proteomes" id="UP000641588">
    <property type="component" value="Unassembled WGS sequence"/>
</dbReference>
<evidence type="ECO:0000256" key="3">
    <source>
        <dbReference type="ARBA" id="ARBA00022475"/>
    </source>
</evidence>
<comment type="similarity">
    <text evidence="7">Belongs to the binding-protein-dependent transport system permease family.</text>
</comment>
<dbReference type="GO" id="GO:0005886">
    <property type="term" value="C:plasma membrane"/>
    <property type="evidence" value="ECO:0007669"/>
    <property type="project" value="UniProtKB-SubCell"/>
</dbReference>
<keyword evidence="2 7" id="KW-0813">Transport</keyword>
<evidence type="ECO:0000256" key="7">
    <source>
        <dbReference type="RuleBase" id="RU363032"/>
    </source>
</evidence>
<reference evidence="9" key="1">
    <citation type="submission" date="2019-10" db="EMBL/GenBank/DDBJ databases">
        <title>Description of Paenibacillus glebae sp. nov.</title>
        <authorList>
            <person name="Carlier A."/>
            <person name="Qi S."/>
        </authorList>
    </citation>
    <scope>NUCLEOTIDE SEQUENCE</scope>
    <source>
        <strain evidence="9">LMG 31456</strain>
    </source>
</reference>
<organism evidence="9 10">
    <name type="scientific">Paenibacillus foliorum</name>
    <dbReference type="NCBI Taxonomy" id="2654974"/>
    <lineage>
        <taxon>Bacteria</taxon>
        <taxon>Bacillati</taxon>
        <taxon>Bacillota</taxon>
        <taxon>Bacilli</taxon>
        <taxon>Bacillales</taxon>
        <taxon>Paenibacillaceae</taxon>
        <taxon>Paenibacillus</taxon>
    </lineage>
</organism>
<dbReference type="PANTHER" id="PTHR30151">
    <property type="entry name" value="ALKANE SULFONATE ABC TRANSPORTER-RELATED, MEMBRANE SUBUNIT"/>
    <property type="match status" value="1"/>
</dbReference>
<feature type="domain" description="ABC transmembrane type-1" evidence="8">
    <location>
        <begin position="54"/>
        <end position="238"/>
    </location>
</feature>
<evidence type="ECO:0000256" key="2">
    <source>
        <dbReference type="ARBA" id="ARBA00022448"/>
    </source>
</evidence>
<dbReference type="RefSeq" id="WP_171650624.1">
    <property type="nucleotide sequence ID" value="NZ_WHOD01000013.1"/>
</dbReference>
<keyword evidence="5 7" id="KW-1133">Transmembrane helix</keyword>
<dbReference type="GO" id="GO:0055085">
    <property type="term" value="P:transmembrane transport"/>
    <property type="evidence" value="ECO:0007669"/>
    <property type="project" value="InterPro"/>
</dbReference>
<feature type="transmembrane region" description="Helical" evidence="7">
    <location>
        <begin position="177"/>
        <end position="199"/>
    </location>
</feature>
<accession>A0A972GXP4</accession>
<dbReference type="PROSITE" id="PS50928">
    <property type="entry name" value="ABC_TM1"/>
    <property type="match status" value="1"/>
</dbReference>
<feature type="transmembrane region" description="Helical" evidence="7">
    <location>
        <begin position="96"/>
        <end position="118"/>
    </location>
</feature>
<comment type="caution">
    <text evidence="9">The sequence shown here is derived from an EMBL/GenBank/DDBJ whole genome shotgun (WGS) entry which is preliminary data.</text>
</comment>
<dbReference type="InterPro" id="IPR035906">
    <property type="entry name" value="MetI-like_sf"/>
</dbReference>
<keyword evidence="10" id="KW-1185">Reference proteome</keyword>
<keyword evidence="3" id="KW-1003">Cell membrane</keyword>
<keyword evidence="6 7" id="KW-0472">Membrane</keyword>
<dbReference type="Pfam" id="PF00528">
    <property type="entry name" value="BPD_transp_1"/>
    <property type="match status" value="1"/>
</dbReference>
<proteinExistence type="inferred from homology"/>
<dbReference type="Gene3D" id="1.10.3720.10">
    <property type="entry name" value="MetI-like"/>
    <property type="match status" value="1"/>
</dbReference>
<protein>
    <submittedName>
        <fullName evidence="9">ABC transporter permease subunit</fullName>
    </submittedName>
</protein>
<evidence type="ECO:0000256" key="4">
    <source>
        <dbReference type="ARBA" id="ARBA00022692"/>
    </source>
</evidence>
<dbReference type="InterPro" id="IPR000515">
    <property type="entry name" value="MetI-like"/>
</dbReference>
<feature type="transmembrane region" description="Helical" evidence="7">
    <location>
        <begin position="54"/>
        <end position="84"/>
    </location>
</feature>
<evidence type="ECO:0000256" key="5">
    <source>
        <dbReference type="ARBA" id="ARBA00022989"/>
    </source>
</evidence>
<gene>
    <name evidence="9" type="ORF">GC093_04320</name>
</gene>
<feature type="transmembrane region" description="Helical" evidence="7">
    <location>
        <begin position="219"/>
        <end position="241"/>
    </location>
</feature>
<dbReference type="PANTHER" id="PTHR30151:SF20">
    <property type="entry name" value="ABC TRANSPORTER PERMEASE PROTEIN HI_0355-RELATED"/>
    <property type="match status" value="1"/>
</dbReference>
<evidence type="ECO:0000256" key="6">
    <source>
        <dbReference type="ARBA" id="ARBA00023136"/>
    </source>
</evidence>
<dbReference type="AlphaFoldDB" id="A0A972GXP4"/>
<keyword evidence="4 7" id="KW-0812">Transmembrane</keyword>
<dbReference type="CDD" id="cd06261">
    <property type="entry name" value="TM_PBP2"/>
    <property type="match status" value="1"/>
</dbReference>
<evidence type="ECO:0000313" key="10">
    <source>
        <dbReference type="Proteomes" id="UP000641588"/>
    </source>
</evidence>
<name>A0A972GXP4_9BACL</name>
<sequence length="255" mass="28697">MQRLRQVGEYFAAILFLVILWYAYVVIFDVPAFIVPLPADVGKALIEMFSTQDLMHHFFVTSGEVLAGFVLGIVFGYVIGYLIGKFKFLEDALMPYILLAQTAPKIALAPLFVIWFGLGFTSKLMLIISMVFFPVMLGAIFGLKSVTYNLKCLMQITGLNWWQKIIQVELPHSLPQIFAGLKVGMVQAVIAAIVAEWISGESGLGYLLVFNSTTYNSPMLFASIIYTIVVGIIFYALISFLENRFLFWHDSKQMK</sequence>
<evidence type="ECO:0000259" key="8">
    <source>
        <dbReference type="PROSITE" id="PS50928"/>
    </source>
</evidence>